<gene>
    <name evidence="2" type="ORF">GCM10009720_08570</name>
</gene>
<reference evidence="3" key="1">
    <citation type="journal article" date="2019" name="Int. J. Syst. Evol. Microbiol.">
        <title>The Global Catalogue of Microorganisms (GCM) 10K type strain sequencing project: providing services to taxonomists for standard genome sequencing and annotation.</title>
        <authorList>
            <consortium name="The Broad Institute Genomics Platform"/>
            <consortium name="The Broad Institute Genome Sequencing Center for Infectious Disease"/>
            <person name="Wu L."/>
            <person name="Ma J."/>
        </authorList>
    </citation>
    <scope>NUCLEOTIDE SEQUENCE [LARGE SCALE GENOMIC DNA]</scope>
    <source>
        <strain evidence="3">JCM 13595</strain>
    </source>
</reference>
<comment type="caution">
    <text evidence="2">The sequence shown here is derived from an EMBL/GenBank/DDBJ whole genome shotgun (WGS) entry which is preliminary data.</text>
</comment>
<organism evidence="2 3">
    <name type="scientific">Yaniella flava</name>
    <dbReference type="NCBI Taxonomy" id="287930"/>
    <lineage>
        <taxon>Bacteria</taxon>
        <taxon>Bacillati</taxon>
        <taxon>Actinomycetota</taxon>
        <taxon>Actinomycetes</taxon>
        <taxon>Micrococcales</taxon>
        <taxon>Micrococcaceae</taxon>
        <taxon>Yaniella</taxon>
    </lineage>
</organism>
<keyword evidence="1" id="KW-0812">Transmembrane</keyword>
<dbReference type="EMBL" id="BAAAMN010000013">
    <property type="protein sequence ID" value="GAA2030617.1"/>
    <property type="molecule type" value="Genomic_DNA"/>
</dbReference>
<keyword evidence="3" id="KW-1185">Reference proteome</keyword>
<evidence type="ECO:0000313" key="2">
    <source>
        <dbReference type="EMBL" id="GAA2030617.1"/>
    </source>
</evidence>
<feature type="transmembrane region" description="Helical" evidence="1">
    <location>
        <begin position="46"/>
        <end position="67"/>
    </location>
</feature>
<protein>
    <recommendedName>
        <fullName evidence="4">Integral membrane protein</fullName>
    </recommendedName>
</protein>
<evidence type="ECO:0000256" key="1">
    <source>
        <dbReference type="SAM" id="Phobius"/>
    </source>
</evidence>
<feature type="transmembrane region" description="Helical" evidence="1">
    <location>
        <begin position="79"/>
        <end position="96"/>
    </location>
</feature>
<proteinExistence type="predicted"/>
<keyword evidence="1" id="KW-0472">Membrane</keyword>
<evidence type="ECO:0000313" key="3">
    <source>
        <dbReference type="Proteomes" id="UP001501461"/>
    </source>
</evidence>
<feature type="transmembrane region" description="Helical" evidence="1">
    <location>
        <begin position="102"/>
        <end position="123"/>
    </location>
</feature>
<evidence type="ECO:0008006" key="4">
    <source>
        <dbReference type="Google" id="ProtNLM"/>
    </source>
</evidence>
<keyword evidence="1" id="KW-1133">Transmembrane helix</keyword>
<name>A0ABP5FRP2_9MICC</name>
<dbReference type="RefSeq" id="WP_343956357.1">
    <property type="nucleotide sequence ID" value="NZ_BAAAMN010000013.1"/>
</dbReference>
<dbReference type="Proteomes" id="UP001501461">
    <property type="component" value="Unassembled WGS sequence"/>
</dbReference>
<sequence>MPQTSQSARPSPVVFLVAAVVAGQAIALIVNAILTFIDPNSQELPGVAIFFLGFLYVLGAIWLFAAARGVYQGKAWPRGALVVAEVLAVIVSFTFFQLGDVVLGASLLISGGIVLIGLFTPALNGHLVQRRSREQD</sequence>
<feature type="transmembrane region" description="Helical" evidence="1">
    <location>
        <begin position="12"/>
        <end position="34"/>
    </location>
</feature>
<accession>A0ABP5FRP2</accession>